<feature type="transmembrane region" description="Helical" evidence="2">
    <location>
        <begin position="80"/>
        <end position="99"/>
    </location>
</feature>
<organism evidence="3 4">
    <name type="scientific">Echinimonas agarilytica</name>
    <dbReference type="NCBI Taxonomy" id="1215918"/>
    <lineage>
        <taxon>Bacteria</taxon>
        <taxon>Pseudomonadati</taxon>
        <taxon>Pseudomonadota</taxon>
        <taxon>Gammaproteobacteria</taxon>
        <taxon>Alteromonadales</taxon>
        <taxon>Echinimonadaceae</taxon>
        <taxon>Echinimonas</taxon>
    </lineage>
</organism>
<dbReference type="AlphaFoldDB" id="A0AA42B8N4"/>
<feature type="transmembrane region" description="Helical" evidence="2">
    <location>
        <begin position="298"/>
        <end position="318"/>
    </location>
</feature>
<protein>
    <submittedName>
        <fullName evidence="3">MFS transporter</fullName>
    </submittedName>
</protein>
<dbReference type="GO" id="GO:0008643">
    <property type="term" value="P:carbohydrate transport"/>
    <property type="evidence" value="ECO:0007669"/>
    <property type="project" value="InterPro"/>
</dbReference>
<feature type="transmembrane region" description="Helical" evidence="2">
    <location>
        <begin position="36"/>
        <end position="59"/>
    </location>
</feature>
<dbReference type="CDD" id="cd17332">
    <property type="entry name" value="MFS_MelB_like"/>
    <property type="match status" value="1"/>
</dbReference>
<keyword evidence="4" id="KW-1185">Reference proteome</keyword>
<dbReference type="RefSeq" id="WP_251262718.1">
    <property type="nucleotide sequence ID" value="NZ_JAMQGP010000009.1"/>
</dbReference>
<dbReference type="Gene3D" id="1.20.1250.20">
    <property type="entry name" value="MFS general substrate transporter like domains"/>
    <property type="match status" value="2"/>
</dbReference>
<feature type="transmembrane region" description="Helical" evidence="2">
    <location>
        <begin position="270"/>
        <end position="291"/>
    </location>
</feature>
<keyword evidence="2" id="KW-0812">Transmembrane</keyword>
<evidence type="ECO:0000313" key="3">
    <source>
        <dbReference type="EMBL" id="MCM2681235.1"/>
    </source>
</evidence>
<dbReference type="PANTHER" id="PTHR11328">
    <property type="entry name" value="MAJOR FACILITATOR SUPERFAMILY DOMAIN-CONTAINING PROTEIN"/>
    <property type="match status" value="1"/>
</dbReference>
<feature type="transmembrane region" description="Helical" evidence="2">
    <location>
        <begin position="330"/>
        <end position="350"/>
    </location>
</feature>
<accession>A0AA42B8N4</accession>
<feature type="transmembrane region" description="Helical" evidence="2">
    <location>
        <begin position="184"/>
        <end position="207"/>
    </location>
</feature>
<evidence type="ECO:0000256" key="1">
    <source>
        <dbReference type="ARBA" id="ARBA00009617"/>
    </source>
</evidence>
<feature type="transmembrane region" description="Helical" evidence="2">
    <location>
        <begin position="151"/>
        <end position="172"/>
    </location>
</feature>
<dbReference type="NCBIfam" id="TIGR00792">
    <property type="entry name" value="gph"/>
    <property type="match status" value="1"/>
</dbReference>
<gene>
    <name evidence="3" type="ORF">NAF29_16425</name>
</gene>
<dbReference type="InterPro" id="IPR039672">
    <property type="entry name" value="MFS_2"/>
</dbReference>
<dbReference type="InterPro" id="IPR036259">
    <property type="entry name" value="MFS_trans_sf"/>
</dbReference>
<name>A0AA42B8N4_9GAMM</name>
<dbReference type="EMBL" id="JAMQGP010000009">
    <property type="protein sequence ID" value="MCM2681235.1"/>
    <property type="molecule type" value="Genomic_DNA"/>
</dbReference>
<dbReference type="SUPFAM" id="SSF103473">
    <property type="entry name" value="MFS general substrate transporter"/>
    <property type="match status" value="1"/>
</dbReference>
<feature type="transmembrane region" description="Helical" evidence="2">
    <location>
        <begin position="228"/>
        <end position="250"/>
    </location>
</feature>
<keyword evidence="2" id="KW-1133">Transmembrane helix</keyword>
<dbReference type="GO" id="GO:0015293">
    <property type="term" value="F:symporter activity"/>
    <property type="evidence" value="ECO:0007669"/>
    <property type="project" value="InterPro"/>
</dbReference>
<feature type="transmembrane region" description="Helical" evidence="2">
    <location>
        <begin position="408"/>
        <end position="430"/>
    </location>
</feature>
<dbReference type="Pfam" id="PF13347">
    <property type="entry name" value="MFS_2"/>
    <property type="match status" value="1"/>
</dbReference>
<reference evidence="3 4" key="1">
    <citation type="journal article" date="2013" name="Antonie Van Leeuwenhoek">
        <title>Echinimonas agarilytica gen. nov., sp. nov., a new gammaproteobacterium isolated from the sea urchin Strongylocentrotus intermedius.</title>
        <authorList>
            <person name="Nedashkovskaya O.I."/>
            <person name="Stenkova A.M."/>
            <person name="Zhukova N.V."/>
            <person name="Van Trappen S."/>
            <person name="Lee J.S."/>
            <person name="Kim S.B."/>
        </authorList>
    </citation>
    <scope>NUCLEOTIDE SEQUENCE [LARGE SCALE GENOMIC DNA]</scope>
    <source>
        <strain evidence="3 4">KMM 6351</strain>
    </source>
</reference>
<evidence type="ECO:0000256" key="2">
    <source>
        <dbReference type="SAM" id="Phobius"/>
    </source>
</evidence>
<sequence>MSQQHKLSFLEKVGYGSGDFAANLLFHTWNLFLLKFYVDVFGISATAAATMFAVTRILDIVTDPLVGIFADRTQSKWGRYRPWVLMGSIPLGITGYLMFITPDWSSESKLIYAWVSYSLAMLLYTVVQIPYSALMGVMTSDCTERTQLSSYRFFCSFSGQLVVGAVTLWLIGTFSGSEGNIAQGYQLTIGLFMVVATCLYIFTFMTTKERVSGAISDKVDIAGNLKALVTNIGWIVLFVSALFNLMHVAVRNGALLFYFDYYVGDQSKAALFFTVGSLAFLAGIVCTNYVSKRFEKRNLLVCLTSCVALGLFGFYFIPPDQYQTMLAVNVVSSFFAGPIPVLVYVLYADLADYTEWKTGRKVMALIYSTMMIGIKAGLVIGGSLTGYMLGAAGYEANQPQNNQALESIILLVSIIPGTFALLSGLIIIFYPYTHAVMETVEEDLAKRRKTIPNS</sequence>
<dbReference type="InterPro" id="IPR001927">
    <property type="entry name" value="Na/Gal_symport"/>
</dbReference>
<proteinExistence type="inferred from homology"/>
<dbReference type="GO" id="GO:0006814">
    <property type="term" value="P:sodium ion transport"/>
    <property type="evidence" value="ECO:0007669"/>
    <property type="project" value="InterPro"/>
</dbReference>
<dbReference type="PANTHER" id="PTHR11328:SF24">
    <property type="entry name" value="MAJOR FACILITATOR SUPERFAMILY (MFS) PROFILE DOMAIN-CONTAINING PROTEIN"/>
    <property type="match status" value="1"/>
</dbReference>
<comment type="similarity">
    <text evidence="1">Belongs to the sodium:galactoside symporter (TC 2.A.2) family.</text>
</comment>
<evidence type="ECO:0000313" key="4">
    <source>
        <dbReference type="Proteomes" id="UP001165393"/>
    </source>
</evidence>
<feature type="transmembrane region" description="Helical" evidence="2">
    <location>
        <begin position="362"/>
        <end position="388"/>
    </location>
</feature>
<comment type="caution">
    <text evidence="3">The sequence shown here is derived from an EMBL/GenBank/DDBJ whole genome shotgun (WGS) entry which is preliminary data.</text>
</comment>
<keyword evidence="2" id="KW-0472">Membrane</keyword>
<feature type="transmembrane region" description="Helical" evidence="2">
    <location>
        <begin position="111"/>
        <end position="131"/>
    </location>
</feature>
<dbReference type="Proteomes" id="UP001165393">
    <property type="component" value="Unassembled WGS sequence"/>
</dbReference>
<dbReference type="GO" id="GO:0005886">
    <property type="term" value="C:plasma membrane"/>
    <property type="evidence" value="ECO:0007669"/>
    <property type="project" value="TreeGrafter"/>
</dbReference>